<evidence type="ECO:0000313" key="2">
    <source>
        <dbReference type="EnsemblPlants" id="OB10G24550.1"/>
    </source>
</evidence>
<evidence type="ECO:0000256" key="1">
    <source>
        <dbReference type="SAM" id="MobiDB-lite"/>
    </source>
</evidence>
<dbReference type="EnsemblPlants" id="OB10G24550.1">
    <property type="protein sequence ID" value="OB10G24550.1"/>
    <property type="gene ID" value="OB10G24550"/>
</dbReference>
<feature type="compositionally biased region" description="Basic and acidic residues" evidence="1">
    <location>
        <begin position="71"/>
        <end position="85"/>
    </location>
</feature>
<accession>J3N4K7</accession>
<protein>
    <submittedName>
        <fullName evidence="2">Uncharacterized protein</fullName>
    </submittedName>
</protein>
<feature type="compositionally biased region" description="Basic and acidic residues" evidence="1">
    <location>
        <begin position="116"/>
        <end position="130"/>
    </location>
</feature>
<dbReference type="AlphaFoldDB" id="J3N4K7"/>
<reference evidence="2" key="1">
    <citation type="journal article" date="2013" name="Nat. Commun.">
        <title>Whole-genome sequencing of Oryza brachyantha reveals mechanisms underlying Oryza genome evolution.</title>
        <authorList>
            <person name="Chen J."/>
            <person name="Huang Q."/>
            <person name="Gao D."/>
            <person name="Wang J."/>
            <person name="Lang Y."/>
            <person name="Liu T."/>
            <person name="Li B."/>
            <person name="Bai Z."/>
            <person name="Luis Goicoechea J."/>
            <person name="Liang C."/>
            <person name="Chen C."/>
            <person name="Zhang W."/>
            <person name="Sun S."/>
            <person name="Liao Y."/>
            <person name="Zhang X."/>
            <person name="Yang L."/>
            <person name="Song C."/>
            <person name="Wang M."/>
            <person name="Shi J."/>
            <person name="Liu G."/>
            <person name="Liu J."/>
            <person name="Zhou H."/>
            <person name="Zhou W."/>
            <person name="Yu Q."/>
            <person name="An N."/>
            <person name="Chen Y."/>
            <person name="Cai Q."/>
            <person name="Wang B."/>
            <person name="Liu B."/>
            <person name="Min J."/>
            <person name="Huang Y."/>
            <person name="Wu H."/>
            <person name="Li Z."/>
            <person name="Zhang Y."/>
            <person name="Yin Y."/>
            <person name="Song W."/>
            <person name="Jiang J."/>
            <person name="Jackson S.A."/>
            <person name="Wing R.A."/>
            <person name="Wang J."/>
            <person name="Chen M."/>
        </authorList>
    </citation>
    <scope>NUCLEOTIDE SEQUENCE [LARGE SCALE GENOMIC DNA]</scope>
    <source>
        <strain evidence="2">cv. IRGC 101232</strain>
    </source>
</reference>
<feature type="compositionally biased region" description="Basic residues" evidence="1">
    <location>
        <begin position="143"/>
        <end position="172"/>
    </location>
</feature>
<dbReference type="Proteomes" id="UP000006038">
    <property type="component" value="Chromosome 10"/>
</dbReference>
<evidence type="ECO:0000313" key="3">
    <source>
        <dbReference type="Proteomes" id="UP000006038"/>
    </source>
</evidence>
<keyword evidence="3" id="KW-1185">Reference proteome</keyword>
<feature type="compositionally biased region" description="Basic and acidic residues" evidence="1">
    <location>
        <begin position="95"/>
        <end position="107"/>
    </location>
</feature>
<feature type="region of interest" description="Disordered" evidence="1">
    <location>
        <begin position="44"/>
        <end position="188"/>
    </location>
</feature>
<dbReference type="HOGENOM" id="CLU_1443115_0_0_1"/>
<organism evidence="2">
    <name type="scientific">Oryza brachyantha</name>
    <name type="common">malo sina</name>
    <dbReference type="NCBI Taxonomy" id="4533"/>
    <lineage>
        <taxon>Eukaryota</taxon>
        <taxon>Viridiplantae</taxon>
        <taxon>Streptophyta</taxon>
        <taxon>Embryophyta</taxon>
        <taxon>Tracheophyta</taxon>
        <taxon>Spermatophyta</taxon>
        <taxon>Magnoliopsida</taxon>
        <taxon>Liliopsida</taxon>
        <taxon>Poales</taxon>
        <taxon>Poaceae</taxon>
        <taxon>BOP clade</taxon>
        <taxon>Oryzoideae</taxon>
        <taxon>Oryzeae</taxon>
        <taxon>Oryzinae</taxon>
        <taxon>Oryza</taxon>
    </lineage>
</organism>
<proteinExistence type="predicted"/>
<reference evidence="2" key="2">
    <citation type="submission" date="2013-04" db="UniProtKB">
        <authorList>
            <consortium name="EnsemblPlants"/>
        </authorList>
    </citation>
    <scope>IDENTIFICATION</scope>
</reference>
<sequence>MIRGRNQLVVLLLMSEWKSEKQWCAYHVDEAPDAGVAGVPEVARRLGDLDGEDGAGDGADAGAAQHSALRRQPDHAPRHRPDQRPHCTHARTRSKRQEPINDDDQWRARARRRRPRGAEHPAREATRRGAETGGAGPPPPLHLPRHHGRRRRRRVHLANRTRKAQQPRRRTHTEHNSSYAAKLSRNGS</sequence>
<dbReference type="Gramene" id="OB10G24550.1">
    <property type="protein sequence ID" value="OB10G24550.1"/>
    <property type="gene ID" value="OB10G24550"/>
</dbReference>
<name>J3N4K7_ORYBR</name>